<dbReference type="AlphaFoldDB" id="A0A699XMU5"/>
<evidence type="ECO:0000313" key="1">
    <source>
        <dbReference type="EMBL" id="GFD59570.1"/>
    </source>
</evidence>
<feature type="non-terminal residue" evidence="1">
    <location>
        <position position="82"/>
    </location>
</feature>
<accession>A0A699XMU5</accession>
<reference evidence="1" key="1">
    <citation type="journal article" date="2019" name="Sci. Rep.">
        <title>Draft genome of Tanacetum cinerariifolium, the natural source of mosquito coil.</title>
        <authorList>
            <person name="Yamashiro T."/>
            <person name="Shiraishi A."/>
            <person name="Satake H."/>
            <person name="Nakayama K."/>
        </authorList>
    </citation>
    <scope>NUCLEOTIDE SEQUENCE</scope>
</reference>
<gene>
    <name evidence="1" type="ORF">Tci_931539</name>
</gene>
<comment type="caution">
    <text evidence="1">The sequence shown here is derived from an EMBL/GenBank/DDBJ whole genome shotgun (WGS) entry which is preliminary data.</text>
</comment>
<protein>
    <submittedName>
        <fullName evidence="1">Uncharacterized protein</fullName>
    </submittedName>
</protein>
<sequence>GIEAELVEIVEEDTADATCFLAVLQVEIIVAPALEARMQFAAERRHRIVADLVEMARILKVAVIRRQVHAAAEPPHRFLAFR</sequence>
<name>A0A699XMU5_TANCI</name>
<proteinExistence type="predicted"/>
<organism evidence="1">
    <name type="scientific">Tanacetum cinerariifolium</name>
    <name type="common">Dalmatian daisy</name>
    <name type="synonym">Chrysanthemum cinerariifolium</name>
    <dbReference type="NCBI Taxonomy" id="118510"/>
    <lineage>
        <taxon>Eukaryota</taxon>
        <taxon>Viridiplantae</taxon>
        <taxon>Streptophyta</taxon>
        <taxon>Embryophyta</taxon>
        <taxon>Tracheophyta</taxon>
        <taxon>Spermatophyta</taxon>
        <taxon>Magnoliopsida</taxon>
        <taxon>eudicotyledons</taxon>
        <taxon>Gunneridae</taxon>
        <taxon>Pentapetalae</taxon>
        <taxon>asterids</taxon>
        <taxon>campanulids</taxon>
        <taxon>Asterales</taxon>
        <taxon>Asteraceae</taxon>
        <taxon>Asteroideae</taxon>
        <taxon>Anthemideae</taxon>
        <taxon>Anthemidinae</taxon>
        <taxon>Tanacetum</taxon>
    </lineage>
</organism>
<dbReference type="EMBL" id="BKCJ011866690">
    <property type="protein sequence ID" value="GFD59570.1"/>
    <property type="molecule type" value="Genomic_DNA"/>
</dbReference>
<feature type="non-terminal residue" evidence="1">
    <location>
        <position position="1"/>
    </location>
</feature>